<sequence length="126" mass="13137">MAADAGGVISRFAGNGITQLSGTGAQTPCFAARFHAVFHTVQSLVHVMHFGFDVIENLVLAITQMRAVGGDQRGAQHIGGQVAGVNPEGLQFGFYHLGGGAHTICGVTFDLIGIKFVKRIGCNARA</sequence>
<gene>
    <name evidence="1" type="ORF">GALL_517430</name>
</gene>
<comment type="caution">
    <text evidence="1">The sequence shown here is derived from an EMBL/GenBank/DDBJ whole genome shotgun (WGS) entry which is preliminary data.</text>
</comment>
<name>A0A1J5PGK2_9ZZZZ</name>
<evidence type="ECO:0000313" key="1">
    <source>
        <dbReference type="EMBL" id="OIQ66684.1"/>
    </source>
</evidence>
<proteinExistence type="predicted"/>
<dbReference type="EMBL" id="MLJW01006425">
    <property type="protein sequence ID" value="OIQ66684.1"/>
    <property type="molecule type" value="Genomic_DNA"/>
</dbReference>
<accession>A0A1J5PGK2</accession>
<organism evidence="1">
    <name type="scientific">mine drainage metagenome</name>
    <dbReference type="NCBI Taxonomy" id="410659"/>
    <lineage>
        <taxon>unclassified sequences</taxon>
        <taxon>metagenomes</taxon>
        <taxon>ecological metagenomes</taxon>
    </lineage>
</organism>
<protein>
    <submittedName>
        <fullName evidence="1">Uncharacterized protein</fullName>
    </submittedName>
</protein>
<dbReference type="AlphaFoldDB" id="A0A1J5PGK2"/>
<reference evidence="1" key="1">
    <citation type="submission" date="2016-10" db="EMBL/GenBank/DDBJ databases">
        <title>Sequence of Gallionella enrichment culture.</title>
        <authorList>
            <person name="Poehlein A."/>
            <person name="Muehling M."/>
            <person name="Daniel R."/>
        </authorList>
    </citation>
    <scope>NUCLEOTIDE SEQUENCE</scope>
</reference>